<accession>A0A5M6CXJ7</accession>
<evidence type="ECO:0000313" key="3">
    <source>
        <dbReference type="Proteomes" id="UP000323426"/>
    </source>
</evidence>
<evidence type="ECO:0000256" key="1">
    <source>
        <dbReference type="SAM" id="SignalP"/>
    </source>
</evidence>
<reference evidence="2 3" key="1">
    <citation type="submission" date="2019-09" db="EMBL/GenBank/DDBJ databases">
        <title>Genome sequence and assembly of Adhaeribacter sp.</title>
        <authorList>
            <person name="Chhetri G."/>
        </authorList>
    </citation>
    <scope>NUCLEOTIDE SEQUENCE [LARGE SCALE GENOMIC DNA]</scope>
    <source>
        <strain evidence="2 3">DK36</strain>
    </source>
</reference>
<sequence length="82" mass="8914">MKPFFKFFSLLLILSFTTSPVFSGDFQAGGKKTINRPVNEDLYVSRGAILVNARINGDLAAAGGTVTLKTRLVVMCSWVTTI</sequence>
<gene>
    <name evidence="2" type="ORF">F0145_23440</name>
</gene>
<organism evidence="2 3">
    <name type="scientific">Adhaeribacter rhizoryzae</name>
    <dbReference type="NCBI Taxonomy" id="2607907"/>
    <lineage>
        <taxon>Bacteria</taxon>
        <taxon>Pseudomonadati</taxon>
        <taxon>Bacteroidota</taxon>
        <taxon>Cytophagia</taxon>
        <taxon>Cytophagales</taxon>
        <taxon>Hymenobacteraceae</taxon>
        <taxon>Adhaeribacter</taxon>
    </lineage>
</organism>
<dbReference type="Proteomes" id="UP000323426">
    <property type="component" value="Unassembled WGS sequence"/>
</dbReference>
<dbReference type="AlphaFoldDB" id="A0A5M6CXJ7"/>
<keyword evidence="1" id="KW-0732">Signal</keyword>
<name>A0A5M6CXJ7_9BACT</name>
<evidence type="ECO:0000313" key="2">
    <source>
        <dbReference type="EMBL" id="KAA5539947.1"/>
    </source>
</evidence>
<proteinExistence type="predicted"/>
<dbReference type="EMBL" id="VWSF01000029">
    <property type="protein sequence ID" value="KAA5539947.1"/>
    <property type="molecule type" value="Genomic_DNA"/>
</dbReference>
<feature type="chain" id="PRO_5024394141" description="Polymer-forming cytoskeletal protein" evidence="1">
    <location>
        <begin position="24"/>
        <end position="82"/>
    </location>
</feature>
<protein>
    <recommendedName>
        <fullName evidence="4">Polymer-forming cytoskeletal protein</fullName>
    </recommendedName>
</protein>
<comment type="caution">
    <text evidence="2">The sequence shown here is derived from an EMBL/GenBank/DDBJ whole genome shotgun (WGS) entry which is preliminary data.</text>
</comment>
<evidence type="ECO:0008006" key="4">
    <source>
        <dbReference type="Google" id="ProtNLM"/>
    </source>
</evidence>
<feature type="signal peptide" evidence="1">
    <location>
        <begin position="1"/>
        <end position="23"/>
    </location>
</feature>
<keyword evidence="3" id="KW-1185">Reference proteome</keyword>